<dbReference type="EMBL" id="JAFEUM010000001">
    <property type="protein sequence ID" value="MBM7035175.1"/>
    <property type="molecule type" value="Genomic_DNA"/>
</dbReference>
<gene>
    <name evidence="1" type="ORF">JQC93_02045</name>
</gene>
<accession>A0ABS2HC52</accession>
<organism evidence="1 2">
    <name type="scientific">Vibrio ulleungensis</name>
    <dbReference type="NCBI Taxonomy" id="2807619"/>
    <lineage>
        <taxon>Bacteria</taxon>
        <taxon>Pseudomonadati</taxon>
        <taxon>Pseudomonadota</taxon>
        <taxon>Gammaproteobacteria</taxon>
        <taxon>Vibrionales</taxon>
        <taxon>Vibrionaceae</taxon>
        <taxon>Vibrio</taxon>
    </lineage>
</organism>
<dbReference type="Proteomes" id="UP000809621">
    <property type="component" value="Unassembled WGS sequence"/>
</dbReference>
<sequence>MQNAKSFLMTGMLLLLVSGCRFSLYPSNPLPEFEQDNSPTLAGIDTDGNGIRDDIERYLGTLELNDSQQKALNRLAVSLQVSLETDLERSLDSQPTLQKNHQDYVSHLYCFVESMQDDEKAGSIVDSLHLYTINTPQRIDKHKQNQTVLLNQPSPSPDESVCH</sequence>
<protein>
    <recommendedName>
        <fullName evidence="3">Lipoprotein</fullName>
    </recommendedName>
</protein>
<evidence type="ECO:0008006" key="3">
    <source>
        <dbReference type="Google" id="ProtNLM"/>
    </source>
</evidence>
<reference evidence="1 2" key="1">
    <citation type="submission" date="2021-02" db="EMBL/GenBank/DDBJ databases">
        <authorList>
            <person name="Park J.-S."/>
        </authorList>
    </citation>
    <scope>NUCLEOTIDE SEQUENCE [LARGE SCALE GENOMIC DNA]</scope>
    <source>
        <strain evidence="1 2">188UL20-2</strain>
    </source>
</reference>
<dbReference type="RefSeq" id="WP_205156798.1">
    <property type="nucleotide sequence ID" value="NZ_JAFEUM010000001.1"/>
</dbReference>
<keyword evidence="2" id="KW-1185">Reference proteome</keyword>
<evidence type="ECO:0000313" key="2">
    <source>
        <dbReference type="Proteomes" id="UP000809621"/>
    </source>
</evidence>
<dbReference type="PROSITE" id="PS51257">
    <property type="entry name" value="PROKAR_LIPOPROTEIN"/>
    <property type="match status" value="1"/>
</dbReference>
<name>A0ABS2HC52_9VIBR</name>
<proteinExistence type="predicted"/>
<evidence type="ECO:0000313" key="1">
    <source>
        <dbReference type="EMBL" id="MBM7035175.1"/>
    </source>
</evidence>
<comment type="caution">
    <text evidence="1">The sequence shown here is derived from an EMBL/GenBank/DDBJ whole genome shotgun (WGS) entry which is preliminary data.</text>
</comment>